<evidence type="ECO:0000313" key="2">
    <source>
        <dbReference type="Proteomes" id="UP000321901"/>
    </source>
</evidence>
<evidence type="ECO:0000313" key="1">
    <source>
        <dbReference type="EMBL" id="GEN83622.1"/>
    </source>
</evidence>
<keyword evidence="2" id="KW-1185">Reference proteome</keyword>
<protein>
    <submittedName>
        <fullName evidence="1">Phage capsid protein</fullName>
    </submittedName>
</protein>
<gene>
    <name evidence="1" type="ORF">SLU01_19340</name>
</gene>
<dbReference type="Pfam" id="PF03864">
    <property type="entry name" value="Phage_cap_E"/>
    <property type="match status" value="1"/>
</dbReference>
<dbReference type="Gene3D" id="3.30.1930.10">
    <property type="entry name" value="capsid protein of prophage domain"/>
    <property type="match status" value="1"/>
</dbReference>
<name>A0A511Z851_9BACL</name>
<dbReference type="RefSeq" id="WP_147057703.1">
    <property type="nucleotide sequence ID" value="NZ_BJYL01000024.1"/>
</dbReference>
<dbReference type="InterPro" id="IPR005564">
    <property type="entry name" value="Major_capsid_GpE"/>
</dbReference>
<dbReference type="Proteomes" id="UP000321901">
    <property type="component" value="Unassembled WGS sequence"/>
</dbReference>
<organism evidence="1 2">
    <name type="scientific">Sporosarcina luteola</name>
    <dbReference type="NCBI Taxonomy" id="582850"/>
    <lineage>
        <taxon>Bacteria</taxon>
        <taxon>Bacillati</taxon>
        <taxon>Bacillota</taxon>
        <taxon>Bacilli</taxon>
        <taxon>Bacillales</taxon>
        <taxon>Caryophanaceae</taxon>
        <taxon>Sporosarcina</taxon>
    </lineage>
</organism>
<sequence length="349" mass="39387">MAINLQEPRTMLALVERMVTPKTFLRDTFFKNTEISTTDLVDVDFVKGNRKLAPFVHPKIGGKVVENSGYQTMTFKPPLVAPDKVTTAFDLMKRTAGEHIYSGKTPQQRAGEKLVRDLAELDDMITRREEAMCAQALFTGQIEVIGEGLDHVIEFGFSNKETLSGTDRWNDPSADPIKDLKRWIRQVQIKGMLNPDMVVMSSDVSDAFIRNETVQKLLNIRNLTVGEVRTARELPDGVSYIGTLTGLGLDIYEYNEYFLDDFTDENNPVTKPIVPEGTVTLLSSRANYTMAYGAITLIDKDSGAFVTYEAKRVPDQWVEKRPDRQFLALQSRPLPIPREVDSWFVAKVL</sequence>
<comment type="caution">
    <text evidence="1">The sequence shown here is derived from an EMBL/GenBank/DDBJ whole genome shotgun (WGS) entry which is preliminary data.</text>
</comment>
<dbReference type="OrthoDB" id="47969at2"/>
<accession>A0A511Z851</accession>
<dbReference type="EMBL" id="BJYL01000024">
    <property type="protein sequence ID" value="GEN83622.1"/>
    <property type="molecule type" value="Genomic_DNA"/>
</dbReference>
<proteinExistence type="predicted"/>
<dbReference type="Gene3D" id="3.15.30.10">
    <property type="entry name" value="putative capsid protein of prophage domain like"/>
    <property type="match status" value="1"/>
</dbReference>
<reference evidence="1 2" key="1">
    <citation type="submission" date="2019-07" db="EMBL/GenBank/DDBJ databases">
        <title>Whole genome shotgun sequence of Sporosarcina luteola NBRC 105378.</title>
        <authorList>
            <person name="Hosoyama A."/>
            <person name="Uohara A."/>
            <person name="Ohji S."/>
            <person name="Ichikawa N."/>
        </authorList>
    </citation>
    <scope>NUCLEOTIDE SEQUENCE [LARGE SCALE GENOMIC DNA]</scope>
    <source>
        <strain evidence="1 2">NBRC 105378</strain>
    </source>
</reference>
<dbReference type="AlphaFoldDB" id="A0A511Z851"/>